<dbReference type="Proteomes" id="UP000002063">
    <property type="component" value="Chromosome"/>
</dbReference>
<proteinExistence type="predicted"/>
<dbReference type="GeneID" id="8513214"/>
<keyword evidence="2" id="KW-1185">Reference proteome</keyword>
<dbReference type="AlphaFoldDB" id="C9RGN3"/>
<dbReference type="eggNOG" id="arCOG05073">
    <property type="taxonomic scope" value="Archaea"/>
</dbReference>
<name>C9RGN3_METVM</name>
<sequence>MEKKWICPKCGNADAFEREVSMTGGIFSRIFNIQYNRFIAITCKKCGYTEFYDKKVLKGKNTLADILDIIFGR</sequence>
<evidence type="ECO:0000313" key="1">
    <source>
        <dbReference type="EMBL" id="ACX72735.1"/>
    </source>
</evidence>
<reference evidence="1" key="1">
    <citation type="submission" date="2009-10" db="EMBL/GenBank/DDBJ databases">
        <title>Complete sequence of chromosome of Methanocaldococcus vulcanius M7.</title>
        <authorList>
            <consortium name="US DOE Joint Genome Institute"/>
            <person name="Lucas S."/>
            <person name="Copeland A."/>
            <person name="Lapidus A."/>
            <person name="Glavina del Rio T."/>
            <person name="Dalin E."/>
            <person name="Tice H."/>
            <person name="Bruce D."/>
            <person name="Goodwin L."/>
            <person name="Pitluck S."/>
            <person name="Lcollab F.I."/>
            <person name="Brettin T."/>
            <person name="Detter J.C."/>
            <person name="Han C."/>
            <person name="Tapia R."/>
            <person name="Kuske C.R."/>
            <person name="Schmutz J."/>
            <person name="Larimer F."/>
            <person name="Land M."/>
            <person name="Hauser L."/>
            <person name="Kyrpides N."/>
            <person name="Ovchinikova G."/>
            <person name="Sieprawska-Lupa M."/>
            <person name="Whitman W.B."/>
            <person name="Woyke T."/>
        </authorList>
    </citation>
    <scope>NUCLEOTIDE SEQUENCE [LARGE SCALE GENOMIC DNA]</scope>
    <source>
        <strain evidence="1">M7</strain>
    </source>
</reference>
<dbReference type="RefSeq" id="WP_015732955.1">
    <property type="nucleotide sequence ID" value="NC_013407.1"/>
</dbReference>
<accession>C9RGN3</accession>
<dbReference type="HOGENOM" id="CLU_188846_1_0_2"/>
<dbReference type="Pfam" id="PF09855">
    <property type="entry name" value="Zn_ribbon_13"/>
    <property type="match status" value="1"/>
</dbReference>
<dbReference type="KEGG" id="mvu:Metvu_0877"/>
<dbReference type="InterPro" id="IPR018652">
    <property type="entry name" value="DUF2082_NA-bd_Znr"/>
</dbReference>
<dbReference type="EMBL" id="CP001787">
    <property type="protein sequence ID" value="ACX72735.1"/>
    <property type="molecule type" value="Genomic_DNA"/>
</dbReference>
<dbReference type="STRING" id="579137.Metvu_0877"/>
<protein>
    <submittedName>
        <fullName evidence="1">Uncharacterized protein</fullName>
    </submittedName>
</protein>
<organism evidence="1 2">
    <name type="scientific">Methanocaldococcus vulcanius (strain ATCC 700851 / DSM 12094 / M7)</name>
    <name type="common">Methanococcus vulcanius</name>
    <dbReference type="NCBI Taxonomy" id="579137"/>
    <lineage>
        <taxon>Archaea</taxon>
        <taxon>Methanobacteriati</taxon>
        <taxon>Methanobacteriota</taxon>
        <taxon>Methanomada group</taxon>
        <taxon>Methanococci</taxon>
        <taxon>Methanococcales</taxon>
        <taxon>Methanocaldococcaceae</taxon>
        <taxon>Methanocaldococcus</taxon>
    </lineage>
</organism>
<evidence type="ECO:0000313" key="2">
    <source>
        <dbReference type="Proteomes" id="UP000002063"/>
    </source>
</evidence>
<gene>
    <name evidence="1" type="ordered locus">Metvu_0877</name>
</gene>